<accession>K9G8U5</accession>
<dbReference type="Proteomes" id="UP000009882">
    <property type="component" value="Unassembled WGS sequence"/>
</dbReference>
<dbReference type="EMBL" id="AKCT01000066">
    <property type="protein sequence ID" value="EKV17392.1"/>
    <property type="molecule type" value="Genomic_DNA"/>
</dbReference>
<evidence type="ECO:0000313" key="2">
    <source>
        <dbReference type="Proteomes" id="UP000009882"/>
    </source>
</evidence>
<name>K9G8U5_PEND2</name>
<evidence type="ECO:0000313" key="1">
    <source>
        <dbReference type="EMBL" id="EKV17392.1"/>
    </source>
</evidence>
<dbReference type="AlphaFoldDB" id="K9G8U5"/>
<gene>
    <name evidence="1" type="ORF">PDIG_15160</name>
</gene>
<keyword evidence="2" id="KW-1185">Reference proteome</keyword>
<organism evidence="1 2">
    <name type="scientific">Penicillium digitatum (strain PHI26 / CECT 20796)</name>
    <name type="common">Green mold</name>
    <dbReference type="NCBI Taxonomy" id="1170229"/>
    <lineage>
        <taxon>Eukaryota</taxon>
        <taxon>Fungi</taxon>
        <taxon>Dikarya</taxon>
        <taxon>Ascomycota</taxon>
        <taxon>Pezizomycotina</taxon>
        <taxon>Eurotiomycetes</taxon>
        <taxon>Eurotiomycetidae</taxon>
        <taxon>Eurotiales</taxon>
        <taxon>Aspergillaceae</taxon>
        <taxon>Penicillium</taxon>
    </lineage>
</organism>
<sequence>MLLGTPQANILRGEIFLSKCGQRGTHSSTFEHDEGISVHFQLNGVRVQVLVPEDGHRRHTRLCEKKKKKKKKKGSRGIHLPQGLHLVFHSTIYPSNPP</sequence>
<comment type="caution">
    <text evidence="1">The sequence shown here is derived from an EMBL/GenBank/DDBJ whole genome shotgun (WGS) entry which is preliminary data.</text>
</comment>
<dbReference type="HOGENOM" id="CLU_2334291_0_0_1"/>
<proteinExistence type="predicted"/>
<protein>
    <submittedName>
        <fullName evidence="1">Uncharacterized protein</fullName>
    </submittedName>
</protein>
<dbReference type="InParanoid" id="K9G8U5"/>
<reference evidence="2" key="1">
    <citation type="journal article" date="2012" name="BMC Genomics">
        <title>Genome sequence of the necrotrophic fungus Penicillium digitatum, the main postharvest pathogen of citrus.</title>
        <authorList>
            <person name="Marcet-Houben M."/>
            <person name="Ballester A.-R."/>
            <person name="de la Fuente B."/>
            <person name="Harries E."/>
            <person name="Marcos J.F."/>
            <person name="Gonzalez-Candelas L."/>
            <person name="Gabaldon T."/>
        </authorList>
    </citation>
    <scope>NUCLEOTIDE SEQUENCE [LARGE SCALE GENOMIC DNA]</scope>
    <source>
        <strain evidence="2">PHI26 / CECT 20796</strain>
    </source>
</reference>